<accession>A0AAE0U184</accession>
<comment type="caution">
    <text evidence="1">The sequence shown here is derived from an EMBL/GenBank/DDBJ whole genome shotgun (WGS) entry which is preliminary data.</text>
</comment>
<keyword evidence="2" id="KW-1185">Reference proteome</keyword>
<evidence type="ECO:0000313" key="2">
    <source>
        <dbReference type="Proteomes" id="UP001285441"/>
    </source>
</evidence>
<protein>
    <submittedName>
        <fullName evidence="1">Uncharacterized protein</fullName>
    </submittedName>
</protein>
<organism evidence="1 2">
    <name type="scientific">Podospora didyma</name>
    <dbReference type="NCBI Taxonomy" id="330526"/>
    <lineage>
        <taxon>Eukaryota</taxon>
        <taxon>Fungi</taxon>
        <taxon>Dikarya</taxon>
        <taxon>Ascomycota</taxon>
        <taxon>Pezizomycotina</taxon>
        <taxon>Sordariomycetes</taxon>
        <taxon>Sordariomycetidae</taxon>
        <taxon>Sordariales</taxon>
        <taxon>Podosporaceae</taxon>
        <taxon>Podospora</taxon>
    </lineage>
</organism>
<dbReference type="Proteomes" id="UP001285441">
    <property type="component" value="Unassembled WGS sequence"/>
</dbReference>
<reference evidence="1" key="1">
    <citation type="journal article" date="2023" name="Mol. Phylogenet. Evol.">
        <title>Genome-scale phylogeny and comparative genomics of the fungal order Sordariales.</title>
        <authorList>
            <person name="Hensen N."/>
            <person name="Bonometti L."/>
            <person name="Westerberg I."/>
            <person name="Brannstrom I.O."/>
            <person name="Guillou S."/>
            <person name="Cros-Aarteil S."/>
            <person name="Calhoun S."/>
            <person name="Haridas S."/>
            <person name="Kuo A."/>
            <person name="Mondo S."/>
            <person name="Pangilinan J."/>
            <person name="Riley R."/>
            <person name="LaButti K."/>
            <person name="Andreopoulos B."/>
            <person name="Lipzen A."/>
            <person name="Chen C."/>
            <person name="Yan M."/>
            <person name="Daum C."/>
            <person name="Ng V."/>
            <person name="Clum A."/>
            <person name="Steindorff A."/>
            <person name="Ohm R.A."/>
            <person name="Martin F."/>
            <person name="Silar P."/>
            <person name="Natvig D.O."/>
            <person name="Lalanne C."/>
            <person name="Gautier V."/>
            <person name="Ament-Velasquez S.L."/>
            <person name="Kruys A."/>
            <person name="Hutchinson M.I."/>
            <person name="Powell A.J."/>
            <person name="Barry K."/>
            <person name="Miller A.N."/>
            <person name="Grigoriev I.V."/>
            <person name="Debuchy R."/>
            <person name="Gladieux P."/>
            <person name="Hiltunen Thoren M."/>
            <person name="Johannesson H."/>
        </authorList>
    </citation>
    <scope>NUCLEOTIDE SEQUENCE</scope>
    <source>
        <strain evidence="1">CBS 232.78</strain>
    </source>
</reference>
<dbReference type="AlphaFoldDB" id="A0AAE0U184"/>
<evidence type="ECO:0000313" key="1">
    <source>
        <dbReference type="EMBL" id="KAK3387157.1"/>
    </source>
</evidence>
<sequence>MMISYLTSLGGLIIMETPGYAITGGHYAVPDVPLQLHPADSPLMLKPANSIPLAGTDGEDNTDWGEMEWLKLVGQGLVEPFVNGLIKGAFHSGDDDNYGWDMGSNSDDDDFGFGDLLLQGLEALMDPVMEIISDLDELFS</sequence>
<name>A0AAE0U184_9PEZI</name>
<gene>
    <name evidence="1" type="ORF">B0H63DRAFT_151301</name>
</gene>
<proteinExistence type="predicted"/>
<dbReference type="EMBL" id="JAULSW010000003">
    <property type="protein sequence ID" value="KAK3387157.1"/>
    <property type="molecule type" value="Genomic_DNA"/>
</dbReference>
<reference evidence="1" key="2">
    <citation type="submission" date="2023-06" db="EMBL/GenBank/DDBJ databases">
        <authorList>
            <consortium name="Lawrence Berkeley National Laboratory"/>
            <person name="Haridas S."/>
            <person name="Hensen N."/>
            <person name="Bonometti L."/>
            <person name="Westerberg I."/>
            <person name="Brannstrom I.O."/>
            <person name="Guillou S."/>
            <person name="Cros-Aarteil S."/>
            <person name="Calhoun S."/>
            <person name="Kuo A."/>
            <person name="Mondo S."/>
            <person name="Pangilinan J."/>
            <person name="Riley R."/>
            <person name="LaButti K."/>
            <person name="Andreopoulos B."/>
            <person name="Lipzen A."/>
            <person name="Chen C."/>
            <person name="Yanf M."/>
            <person name="Daum C."/>
            <person name="Ng V."/>
            <person name="Clum A."/>
            <person name="Steindorff A."/>
            <person name="Ohm R."/>
            <person name="Martin F."/>
            <person name="Silar P."/>
            <person name="Natvig D."/>
            <person name="Lalanne C."/>
            <person name="Gautier V."/>
            <person name="Ament-velasquez S.L."/>
            <person name="Kruys A."/>
            <person name="Hutchinson M.I."/>
            <person name="Powell A.J."/>
            <person name="Barry K."/>
            <person name="Miller A.N."/>
            <person name="Grigoriev I.V."/>
            <person name="Debuchy R."/>
            <person name="Gladieux P."/>
            <person name="Thoren M.H."/>
            <person name="Johannesson H."/>
        </authorList>
    </citation>
    <scope>NUCLEOTIDE SEQUENCE</scope>
    <source>
        <strain evidence="1">CBS 232.78</strain>
    </source>
</reference>